<protein>
    <submittedName>
        <fullName evidence="4">Acetyl-CoA synthetase-like protein</fullName>
    </submittedName>
</protein>
<evidence type="ECO:0000313" key="5">
    <source>
        <dbReference type="Proteomes" id="UP000807025"/>
    </source>
</evidence>
<dbReference type="Gene3D" id="3.40.50.12780">
    <property type="entry name" value="N-terminal domain of ligase-like"/>
    <property type="match status" value="1"/>
</dbReference>
<comment type="caution">
    <text evidence="4">The sequence shown here is derived from an EMBL/GenBank/DDBJ whole genome shotgun (WGS) entry which is preliminary data.</text>
</comment>
<evidence type="ECO:0000256" key="2">
    <source>
        <dbReference type="ARBA" id="ARBA00022553"/>
    </source>
</evidence>
<organism evidence="4 5">
    <name type="scientific">Pleurotus eryngii</name>
    <name type="common">Boletus of the steppes</name>
    <dbReference type="NCBI Taxonomy" id="5323"/>
    <lineage>
        <taxon>Eukaryota</taxon>
        <taxon>Fungi</taxon>
        <taxon>Dikarya</taxon>
        <taxon>Basidiomycota</taxon>
        <taxon>Agaricomycotina</taxon>
        <taxon>Agaricomycetes</taxon>
        <taxon>Agaricomycetidae</taxon>
        <taxon>Agaricales</taxon>
        <taxon>Pleurotineae</taxon>
        <taxon>Pleurotaceae</taxon>
        <taxon>Pleurotus</taxon>
    </lineage>
</organism>
<dbReference type="InterPro" id="IPR000873">
    <property type="entry name" value="AMP-dep_synth/lig_dom"/>
</dbReference>
<feature type="domain" description="Polyketide synthase-like phosphopantetheine-binding" evidence="3">
    <location>
        <begin position="590"/>
        <end position="664"/>
    </location>
</feature>
<dbReference type="Proteomes" id="UP000807025">
    <property type="component" value="Unassembled WGS sequence"/>
</dbReference>
<dbReference type="EMBL" id="MU154570">
    <property type="protein sequence ID" value="KAF9494620.1"/>
    <property type="molecule type" value="Genomic_DNA"/>
</dbReference>
<dbReference type="Pfam" id="PF00501">
    <property type="entry name" value="AMP-binding"/>
    <property type="match status" value="1"/>
</dbReference>
<dbReference type="InterPro" id="IPR036736">
    <property type="entry name" value="ACP-like_sf"/>
</dbReference>
<dbReference type="SUPFAM" id="SSF56801">
    <property type="entry name" value="Acetyl-CoA synthetase-like"/>
    <property type="match status" value="1"/>
</dbReference>
<gene>
    <name evidence="4" type="ORF">BDN71DRAFT_1431563</name>
</gene>
<evidence type="ECO:0000256" key="1">
    <source>
        <dbReference type="ARBA" id="ARBA00022450"/>
    </source>
</evidence>
<dbReference type="SUPFAM" id="SSF47336">
    <property type="entry name" value="ACP-like"/>
    <property type="match status" value="1"/>
</dbReference>
<dbReference type="Gene3D" id="1.10.1200.10">
    <property type="entry name" value="ACP-like"/>
    <property type="match status" value="1"/>
</dbReference>
<keyword evidence="2" id="KW-0597">Phosphoprotein</keyword>
<dbReference type="SUPFAM" id="SSF51735">
    <property type="entry name" value="NAD(P)-binding Rossmann-fold domains"/>
    <property type="match status" value="1"/>
</dbReference>
<dbReference type="Pfam" id="PF23562">
    <property type="entry name" value="AMP-binding_C_3"/>
    <property type="match status" value="1"/>
</dbReference>
<proteinExistence type="predicted"/>
<dbReference type="PANTHER" id="PTHR43439:SF2">
    <property type="entry name" value="ENZYME, PUTATIVE (JCVI)-RELATED"/>
    <property type="match status" value="1"/>
</dbReference>
<dbReference type="Pfam" id="PF07993">
    <property type="entry name" value="NAD_binding_4"/>
    <property type="match status" value="1"/>
</dbReference>
<dbReference type="PANTHER" id="PTHR43439">
    <property type="entry name" value="PHENYLACETATE-COENZYME A LIGASE"/>
    <property type="match status" value="1"/>
</dbReference>
<reference evidence="4" key="1">
    <citation type="submission" date="2020-11" db="EMBL/GenBank/DDBJ databases">
        <authorList>
            <consortium name="DOE Joint Genome Institute"/>
            <person name="Ahrendt S."/>
            <person name="Riley R."/>
            <person name="Andreopoulos W."/>
            <person name="Labutti K."/>
            <person name="Pangilinan J."/>
            <person name="Ruiz-Duenas F.J."/>
            <person name="Barrasa J.M."/>
            <person name="Sanchez-Garcia M."/>
            <person name="Camarero S."/>
            <person name="Miyauchi S."/>
            <person name="Serrano A."/>
            <person name="Linde D."/>
            <person name="Babiker R."/>
            <person name="Drula E."/>
            <person name="Ayuso-Fernandez I."/>
            <person name="Pacheco R."/>
            <person name="Padilla G."/>
            <person name="Ferreira P."/>
            <person name="Barriuso J."/>
            <person name="Kellner H."/>
            <person name="Castanera R."/>
            <person name="Alfaro M."/>
            <person name="Ramirez L."/>
            <person name="Pisabarro A.G."/>
            <person name="Kuo A."/>
            <person name="Tritt A."/>
            <person name="Lipzen A."/>
            <person name="He G."/>
            <person name="Yan M."/>
            <person name="Ng V."/>
            <person name="Cullen D."/>
            <person name="Martin F."/>
            <person name="Rosso M.-N."/>
            <person name="Henrissat B."/>
            <person name="Hibbett D."/>
            <person name="Martinez A.T."/>
            <person name="Grigoriev I.V."/>
        </authorList>
    </citation>
    <scope>NUCLEOTIDE SEQUENCE</scope>
    <source>
        <strain evidence="4">ATCC 90797</strain>
    </source>
</reference>
<dbReference type="InterPro" id="IPR042099">
    <property type="entry name" value="ANL_N_sf"/>
</dbReference>
<evidence type="ECO:0000259" key="3">
    <source>
        <dbReference type="SMART" id="SM00823"/>
    </source>
</evidence>
<dbReference type="InterPro" id="IPR020806">
    <property type="entry name" value="PKS_PP-bd"/>
</dbReference>
<keyword evidence="1" id="KW-0596">Phosphopantetheine</keyword>
<keyword evidence="5" id="KW-1185">Reference proteome</keyword>
<dbReference type="InterPro" id="IPR013120">
    <property type="entry name" value="FAR_NAD-bd"/>
</dbReference>
<dbReference type="SMART" id="SM00823">
    <property type="entry name" value="PKS_PP"/>
    <property type="match status" value="1"/>
</dbReference>
<dbReference type="PROSITE" id="PS00455">
    <property type="entry name" value="AMP_BINDING"/>
    <property type="match status" value="1"/>
</dbReference>
<dbReference type="InterPro" id="IPR051414">
    <property type="entry name" value="Adenylate-forming_Reductase"/>
</dbReference>
<sequence length="1127" mass="123724">MSPVHDFVLPPPRQVHGLDPKWNYQFPPMDGSLTVSELYDYHYENNPRHPVFKYPNRAGDIVTLAYDKVVPAIHNAGRYVANAVGAQLGGGSQDKPVVAIVASSDTITYFTTVVGMLRAEIIVFPVSPRNSPPAVAHLLRRTQPTHVLVSVETPIKELVNEALELLRSENEEKIPVVAPMPVFEQLYTDETFQPLPPRTRDLDSTRIIVHSSGSTSFPKPIIINDQTNFQTAMVPQFASHDLCGEVIACHAVAMFHAIGLNFIAWMTGAGFVMGTFEPTSPAIAPNPDNVFRGTVDVGASYGFGVPAFLEAWSHDPVKVEHFKSIEGIWFGGGPLTHAAGDFLASQGIALYSLYGQSEIGVIGNIIGENPGMDWEYVSINPHCAAEFVPHGDGTFELVTVKKPTHHFFIVNTKFRGQDAYATSDLLRPHPTRKGWWKIHGRADDQIMLSTGEKTNPGPLESILCRHPLVDHAVFFGRGRFQNGVIIQPVPQTQFDPNDEGRLIEFRNAIWSKVEEMNAMAPSHSRLFKEMIIVTHPSKLFPLTPKGTPKRAVIVAMYEEEIDAVYAAVEESANRGQSDEPVDWSDLNDVQNFVKRVTDSVLKKPASEEDDFFECGCDSLQATWIRNAILGALRRLTPPVTSVSPNVVYDYPQIPALAQHLHALVNGSVENLAANLAGTTLHDIENCLTRYTASFPQRNSAVNGHANGVADGDVVFVTGTTGSLGSAVLAKLVHESAVKKVYAFNRGAKVPLLDRQKSALRSRGYNEAIATSPKVVLVEGELSALGLGIADPDLEHEITQTVTHIIHVGTSYSFKSRHFPHLMLHFLAWRVDFNLSFHSYEASIGGVRTLVDIALSVPQGRPPAKVTFISSVGVFRNLSTSQKAKPILEEPLPDPTVSLGQGYSESKWTAEHVLFAAARHCKDFSPVIVRVGQISGSPNGNWNTTDWVPVIFKSSVTLGCLPEYKGICSWIPLDLSARAIVEMRNAQPAKLVVHLVHPRPVSAKRVFHHAGDQFHPPLPLIPYTEWVKKLEDIANILAATSAGGVSAGERSKQKELLDRVPGLKLLEFFQGGSKIEEEMEGEHGEAMGIPLLDMTQALEASKALRDTGDLAVSDARLWIEYWRSVGYL</sequence>
<evidence type="ECO:0000313" key="4">
    <source>
        <dbReference type="EMBL" id="KAF9494620.1"/>
    </source>
</evidence>
<dbReference type="AlphaFoldDB" id="A0A9P6DG53"/>
<dbReference type="InterPro" id="IPR020845">
    <property type="entry name" value="AMP-binding_CS"/>
</dbReference>
<accession>A0A9P6DG53</accession>
<name>A0A9P6DG53_PLEER</name>
<dbReference type="Gene3D" id="3.40.50.720">
    <property type="entry name" value="NAD(P)-binding Rossmann-like Domain"/>
    <property type="match status" value="1"/>
</dbReference>
<dbReference type="GO" id="GO:0031177">
    <property type="term" value="F:phosphopantetheine binding"/>
    <property type="evidence" value="ECO:0007669"/>
    <property type="project" value="InterPro"/>
</dbReference>
<dbReference type="OrthoDB" id="429813at2759"/>
<dbReference type="InterPro" id="IPR036291">
    <property type="entry name" value="NAD(P)-bd_dom_sf"/>
</dbReference>